<evidence type="ECO:0000313" key="10">
    <source>
        <dbReference type="Proteomes" id="UP000030848"/>
    </source>
</evidence>
<dbReference type="GO" id="GO:0016891">
    <property type="term" value="F:RNA endonuclease activity producing 5'-phosphomonoesters, hydrolytic mechanism"/>
    <property type="evidence" value="ECO:0007669"/>
    <property type="project" value="TreeGrafter"/>
</dbReference>
<evidence type="ECO:0000256" key="1">
    <source>
        <dbReference type="ARBA" id="ARBA00000798"/>
    </source>
</evidence>
<feature type="signal peptide" evidence="7">
    <location>
        <begin position="1"/>
        <end position="26"/>
    </location>
</feature>
<comment type="similarity">
    <text evidence="2">Belongs to the phospholipase D family.</text>
</comment>
<feature type="domain" description="PLD phosphodiesterase" evidence="8">
    <location>
        <begin position="325"/>
        <end position="360"/>
    </location>
</feature>
<dbReference type="EMBL" id="JRZE01000006">
    <property type="protein sequence ID" value="KHF42510.1"/>
    <property type="molecule type" value="Genomic_DNA"/>
</dbReference>
<evidence type="ECO:0000256" key="5">
    <source>
        <dbReference type="ARBA" id="ARBA00022963"/>
    </source>
</evidence>
<keyword evidence="7" id="KW-0732">Signal</keyword>
<evidence type="ECO:0000256" key="3">
    <source>
        <dbReference type="ARBA" id="ARBA00012027"/>
    </source>
</evidence>
<proteinExistence type="inferred from homology"/>
<keyword evidence="4" id="KW-0378">Hydrolase</keyword>
<dbReference type="Pfam" id="PF13091">
    <property type="entry name" value="PLDc_2"/>
    <property type="match status" value="2"/>
</dbReference>
<gene>
    <name evidence="9" type="ORF">MINT15_27120</name>
</gene>
<comment type="catalytic activity">
    <reaction evidence="1">
        <text>a 1,2-diacyl-sn-glycero-3-phosphocholine + H2O = a 1,2-diacyl-sn-glycero-3-phosphate + choline + H(+)</text>
        <dbReference type="Rhea" id="RHEA:14445"/>
        <dbReference type="ChEBI" id="CHEBI:15354"/>
        <dbReference type="ChEBI" id="CHEBI:15377"/>
        <dbReference type="ChEBI" id="CHEBI:15378"/>
        <dbReference type="ChEBI" id="CHEBI:57643"/>
        <dbReference type="ChEBI" id="CHEBI:58608"/>
        <dbReference type="EC" id="3.1.4.4"/>
    </reaction>
</comment>
<dbReference type="InterPro" id="IPR051406">
    <property type="entry name" value="PLD_domain"/>
</dbReference>
<dbReference type="Gene3D" id="3.30.870.10">
    <property type="entry name" value="Endonuclease Chain A"/>
    <property type="match status" value="2"/>
</dbReference>
<dbReference type="GO" id="GO:0016042">
    <property type="term" value="P:lipid catabolic process"/>
    <property type="evidence" value="ECO:0007669"/>
    <property type="project" value="UniProtKB-KW"/>
</dbReference>
<reference evidence="9 10" key="1">
    <citation type="submission" date="2014-10" db="EMBL/GenBank/DDBJ databases">
        <title>Genome sequence of Micropolyspora internatus JCM3315.</title>
        <authorList>
            <person name="Shin S.-K."/>
            <person name="Yi H."/>
        </authorList>
    </citation>
    <scope>NUCLEOTIDE SEQUENCE [LARGE SCALE GENOMIC DNA]</scope>
    <source>
        <strain evidence="9 10">JCM 3315</strain>
    </source>
</reference>
<dbReference type="Proteomes" id="UP000030848">
    <property type="component" value="Unassembled WGS sequence"/>
</dbReference>
<feature type="chain" id="PRO_5032999599" description="phospholipase D" evidence="7">
    <location>
        <begin position="27"/>
        <end position="392"/>
    </location>
</feature>
<dbReference type="GO" id="GO:0006793">
    <property type="term" value="P:phosphorus metabolic process"/>
    <property type="evidence" value="ECO:0007669"/>
    <property type="project" value="UniProtKB-ARBA"/>
</dbReference>
<evidence type="ECO:0000256" key="7">
    <source>
        <dbReference type="SAM" id="SignalP"/>
    </source>
</evidence>
<keyword evidence="6" id="KW-0443">Lipid metabolism</keyword>
<evidence type="ECO:0000256" key="2">
    <source>
        <dbReference type="ARBA" id="ARBA00008664"/>
    </source>
</evidence>
<dbReference type="EC" id="3.1.4.4" evidence="3"/>
<dbReference type="PROSITE" id="PS50035">
    <property type="entry name" value="PLD"/>
    <property type="match status" value="1"/>
</dbReference>
<evidence type="ECO:0000313" key="9">
    <source>
        <dbReference type="EMBL" id="KHF42510.1"/>
    </source>
</evidence>
<dbReference type="PANTHER" id="PTHR43856:SF1">
    <property type="entry name" value="MITOCHONDRIAL CARDIOLIPIN HYDROLASE"/>
    <property type="match status" value="1"/>
</dbReference>
<accession>A0A837D4B8</accession>
<dbReference type="InterPro" id="IPR001736">
    <property type="entry name" value="PLipase_D/transphosphatidylase"/>
</dbReference>
<evidence type="ECO:0000259" key="8">
    <source>
        <dbReference type="PROSITE" id="PS50035"/>
    </source>
</evidence>
<dbReference type="SUPFAM" id="SSF56024">
    <property type="entry name" value="Phospholipase D/nuclease"/>
    <property type="match status" value="2"/>
</dbReference>
<organism evidence="9 10">
    <name type="scientific">Saccharomonospora viridis</name>
    <dbReference type="NCBI Taxonomy" id="1852"/>
    <lineage>
        <taxon>Bacteria</taxon>
        <taxon>Bacillati</taxon>
        <taxon>Actinomycetota</taxon>
        <taxon>Actinomycetes</taxon>
        <taxon>Pseudonocardiales</taxon>
        <taxon>Pseudonocardiaceae</taxon>
        <taxon>Saccharomonospora</taxon>
    </lineage>
</organism>
<sequence>MRVRLKALLLSAMAAVAFVTVPTASAAAAPEESRACRDAPTVPVTTTAVFNNPAAGEATGVVQQICSLVKQAEPGSTIRLAHFVISGDSGADFVEELIAAHRRGVDVQVVLDGWQVDNPAVEALRAEIGTDPSRDSWLHVCGNRSPEGNTSSCIGTKGQHNKFYLFSRTGGQSNVVVQSSANFTDLNSSTYWNNASTIVGNRRLFDAYTSYFQDLATDRQDPDYYRTVTTGMRDGMVRAHFFPRAEGDHVVDFLSKVGCSDGTTIRIGMSEWDSYRIGIAERLVELADQGCGVRIVRGLMDEEVSESLTGHPNIAMRTLDDSDALPGRIHSKYLIVEGEVDGDDDARWVLTGSPNFNHTSLRRNDEAMIETNLSSLYEQYRDNFEKMYATAK</sequence>
<evidence type="ECO:0000256" key="6">
    <source>
        <dbReference type="ARBA" id="ARBA00023098"/>
    </source>
</evidence>
<dbReference type="GO" id="GO:0004630">
    <property type="term" value="F:phospholipase D activity"/>
    <property type="evidence" value="ECO:0007669"/>
    <property type="project" value="UniProtKB-EC"/>
</dbReference>
<evidence type="ECO:0000256" key="4">
    <source>
        <dbReference type="ARBA" id="ARBA00022801"/>
    </source>
</evidence>
<protein>
    <recommendedName>
        <fullName evidence="3">phospholipase D</fullName>
        <ecNumber evidence="3">3.1.4.4</ecNumber>
    </recommendedName>
</protein>
<dbReference type="PANTHER" id="PTHR43856">
    <property type="entry name" value="CARDIOLIPIN HYDROLASE"/>
    <property type="match status" value="1"/>
</dbReference>
<keyword evidence="5" id="KW-0442">Lipid degradation</keyword>
<dbReference type="OrthoDB" id="3740959at2"/>
<comment type="caution">
    <text evidence="9">The sequence shown here is derived from an EMBL/GenBank/DDBJ whole genome shotgun (WGS) entry which is preliminary data.</text>
</comment>
<name>A0A837D4B8_9PSEU</name>
<dbReference type="RefSeq" id="WP_143090612.1">
    <property type="nucleotide sequence ID" value="NZ_DAHVQW010000024.1"/>
</dbReference>
<dbReference type="InterPro" id="IPR025202">
    <property type="entry name" value="PLD-like_dom"/>
</dbReference>
<dbReference type="AlphaFoldDB" id="A0A837D4B8"/>